<evidence type="ECO:0000259" key="1">
    <source>
        <dbReference type="Pfam" id="PF00535"/>
    </source>
</evidence>
<dbReference type="InterPro" id="IPR029044">
    <property type="entry name" value="Nucleotide-diphossugar_trans"/>
</dbReference>
<feature type="domain" description="Glycosyltransferase 2-like" evidence="1">
    <location>
        <begin position="8"/>
        <end position="125"/>
    </location>
</feature>
<sequence length="301" mass="34597">MGESVKFSVVIPVYNREKELPKCIESVLNQTYKDFEIIVVDNGSTDNTKVIVQNYIDQDMRVKYFWQENSGSPAGSRNTGILKSLGEWIAFLDSDDYWYVTKLEEVNKKIESLSDEYIAVSHYEDKEVDCIKVSILEHGKNLSESPFEELLFRGNSLSTSAMTIRKDKLLEVEVFNTRKDYFAVEDYDMWMRLAKVGKFAYIHKTLGVFSISGTNMSGNIELINNNLKILVLDHIDSLVTNDKNKLSKIHGSRIDYYKGRSYQLNGEMSKAIPILFHSIIEYPLSIKKYIALLFAFLGIKK</sequence>
<dbReference type="EMBL" id="NXGH01000036">
    <property type="protein sequence ID" value="PRM87871.1"/>
    <property type="molecule type" value="Genomic_DNA"/>
</dbReference>
<gene>
    <name evidence="2" type="ORF">CJ671_09620</name>
</gene>
<dbReference type="CDD" id="cd00761">
    <property type="entry name" value="Glyco_tranf_GTA_type"/>
    <property type="match status" value="1"/>
</dbReference>
<accession>A0A2S9SMR4</accession>
<evidence type="ECO:0000313" key="2">
    <source>
        <dbReference type="EMBL" id="PRM87871.1"/>
    </source>
</evidence>
<organism evidence="2 3">
    <name type="scientific">Aliarcobacter cryaerophilus</name>
    <dbReference type="NCBI Taxonomy" id="28198"/>
    <lineage>
        <taxon>Bacteria</taxon>
        <taxon>Pseudomonadati</taxon>
        <taxon>Campylobacterota</taxon>
        <taxon>Epsilonproteobacteria</taxon>
        <taxon>Campylobacterales</taxon>
        <taxon>Arcobacteraceae</taxon>
        <taxon>Aliarcobacter</taxon>
    </lineage>
</organism>
<dbReference type="Gene3D" id="3.90.550.10">
    <property type="entry name" value="Spore Coat Polysaccharide Biosynthesis Protein SpsA, Chain A"/>
    <property type="match status" value="1"/>
</dbReference>
<name>A0A2S9SMR4_9BACT</name>
<dbReference type="InterPro" id="IPR001173">
    <property type="entry name" value="Glyco_trans_2-like"/>
</dbReference>
<dbReference type="Pfam" id="PF00535">
    <property type="entry name" value="Glycos_transf_2"/>
    <property type="match status" value="1"/>
</dbReference>
<dbReference type="OrthoDB" id="6307329at2"/>
<evidence type="ECO:0000313" key="3">
    <source>
        <dbReference type="Proteomes" id="UP000238649"/>
    </source>
</evidence>
<reference evidence="2 3" key="1">
    <citation type="submission" date="2017-09" db="EMBL/GenBank/DDBJ databases">
        <title>Reassesment of A. cryaerophilus.</title>
        <authorList>
            <person name="Perez-Cataluna A."/>
            <person name="Collado L."/>
            <person name="Salgado O."/>
            <person name="Lefinanco V."/>
            <person name="Figueras M.J."/>
        </authorList>
    </citation>
    <scope>NUCLEOTIDE SEQUENCE [LARGE SCALE GENOMIC DNA]</scope>
    <source>
        <strain evidence="2 3">LMG 9871</strain>
    </source>
</reference>
<dbReference type="PANTHER" id="PTHR43685:SF2">
    <property type="entry name" value="GLYCOSYLTRANSFERASE 2-LIKE DOMAIN-CONTAINING PROTEIN"/>
    <property type="match status" value="1"/>
</dbReference>
<dbReference type="InterPro" id="IPR050834">
    <property type="entry name" value="Glycosyltransf_2"/>
</dbReference>
<comment type="caution">
    <text evidence="2">The sequence shown here is derived from an EMBL/GenBank/DDBJ whole genome shotgun (WGS) entry which is preliminary data.</text>
</comment>
<protein>
    <recommendedName>
        <fullName evidence="1">Glycosyltransferase 2-like domain-containing protein</fullName>
    </recommendedName>
</protein>
<dbReference type="PANTHER" id="PTHR43685">
    <property type="entry name" value="GLYCOSYLTRANSFERASE"/>
    <property type="match status" value="1"/>
</dbReference>
<proteinExistence type="predicted"/>
<dbReference type="Proteomes" id="UP000238649">
    <property type="component" value="Unassembled WGS sequence"/>
</dbReference>
<dbReference type="AlphaFoldDB" id="A0A2S9SMR4"/>
<dbReference type="SUPFAM" id="SSF53448">
    <property type="entry name" value="Nucleotide-diphospho-sugar transferases"/>
    <property type="match status" value="1"/>
</dbReference>